<reference evidence="2 3" key="1">
    <citation type="journal article" date="2016" name="Nat. Commun.">
        <title>Thousands of microbial genomes shed light on interconnected biogeochemical processes in an aquifer system.</title>
        <authorList>
            <person name="Anantharaman K."/>
            <person name="Brown C.T."/>
            <person name="Hug L.A."/>
            <person name="Sharon I."/>
            <person name="Castelle C.J."/>
            <person name="Probst A.J."/>
            <person name="Thomas B.C."/>
            <person name="Singh A."/>
            <person name="Wilkins M.J."/>
            <person name="Karaoz U."/>
            <person name="Brodie E.L."/>
            <person name="Williams K.H."/>
            <person name="Hubbard S.S."/>
            <person name="Banfield J.F."/>
        </authorList>
    </citation>
    <scope>NUCLEOTIDE SEQUENCE [LARGE SCALE GENOMIC DNA]</scope>
</reference>
<evidence type="ECO:0000256" key="1">
    <source>
        <dbReference type="SAM" id="Coils"/>
    </source>
</evidence>
<protein>
    <submittedName>
        <fullName evidence="2">Uncharacterized protein</fullName>
    </submittedName>
</protein>
<keyword evidence="1" id="KW-0175">Coiled coil</keyword>
<proteinExistence type="predicted"/>
<dbReference type="Proteomes" id="UP000177998">
    <property type="component" value="Unassembled WGS sequence"/>
</dbReference>
<feature type="coiled-coil region" evidence="1">
    <location>
        <begin position="132"/>
        <end position="163"/>
    </location>
</feature>
<evidence type="ECO:0000313" key="2">
    <source>
        <dbReference type="EMBL" id="OGG90345.1"/>
    </source>
</evidence>
<gene>
    <name evidence="2" type="ORF">A3H55_00775</name>
</gene>
<comment type="caution">
    <text evidence="2">The sequence shown here is derived from an EMBL/GenBank/DDBJ whole genome shotgun (WGS) entry which is preliminary data.</text>
</comment>
<evidence type="ECO:0000313" key="3">
    <source>
        <dbReference type="Proteomes" id="UP000177998"/>
    </source>
</evidence>
<sequence>MPKLKHLTEYHKKALELKYKGNPYQDIAEILNSQFEKSRKAGFTEQTIKDWFKESGTLCEVYKLYEQEMDEIHRETIDAIKKAGVRIREQNFRIANEILVALIGSQTDSVKLGAIRELLDRVEGKPKEVISIDEKHTTYEQIIRELEREQQEYKENKEKSAVGKSA</sequence>
<dbReference type="AlphaFoldDB" id="A0A1F6FWW0"/>
<dbReference type="EMBL" id="MFMZ01000050">
    <property type="protein sequence ID" value="OGG90345.1"/>
    <property type="molecule type" value="Genomic_DNA"/>
</dbReference>
<name>A0A1F6FWW0_9BACT</name>
<dbReference type="STRING" id="1798564.A3H55_00775"/>
<accession>A0A1F6FWW0</accession>
<organism evidence="2 3">
    <name type="scientific">Candidatus Kuenenbacteria bacterium RIFCSPLOWO2_02_FULL_42_16</name>
    <dbReference type="NCBI Taxonomy" id="1798564"/>
    <lineage>
        <taxon>Bacteria</taxon>
        <taxon>Candidatus Kueneniibacteriota</taxon>
    </lineage>
</organism>